<evidence type="ECO:0000259" key="3">
    <source>
        <dbReference type="Pfam" id="PF17288"/>
    </source>
</evidence>
<dbReference type="EMBL" id="JBHTLR010000007">
    <property type="protein sequence ID" value="MFD1216407.1"/>
    <property type="molecule type" value="Genomic_DNA"/>
</dbReference>
<feature type="compositionally biased region" description="Acidic residues" evidence="1">
    <location>
        <begin position="424"/>
        <end position="434"/>
    </location>
</feature>
<dbReference type="Gene3D" id="3.30.420.280">
    <property type="match status" value="1"/>
</dbReference>
<dbReference type="InterPro" id="IPR035412">
    <property type="entry name" value="Terminase_L_N"/>
</dbReference>
<reference evidence="5" key="1">
    <citation type="journal article" date="2019" name="Int. J. Syst. Evol. Microbiol.">
        <title>The Global Catalogue of Microorganisms (GCM) 10K type strain sequencing project: providing services to taxonomists for standard genome sequencing and annotation.</title>
        <authorList>
            <consortium name="The Broad Institute Genomics Platform"/>
            <consortium name="The Broad Institute Genome Sequencing Center for Infectious Disease"/>
            <person name="Wu L."/>
            <person name="Ma J."/>
        </authorList>
    </citation>
    <scope>NUCLEOTIDE SEQUENCE [LARGE SCALE GENOMIC DNA]</scope>
    <source>
        <strain evidence="5">CCUG 54356</strain>
    </source>
</reference>
<evidence type="ECO:0000256" key="1">
    <source>
        <dbReference type="SAM" id="MobiDB-lite"/>
    </source>
</evidence>
<proteinExistence type="predicted"/>
<dbReference type="Pfam" id="PF04466">
    <property type="entry name" value="Terminase_3"/>
    <property type="match status" value="1"/>
</dbReference>
<protein>
    <submittedName>
        <fullName evidence="4">PBSX family phage terminase large subunit</fullName>
    </submittedName>
</protein>
<evidence type="ECO:0000313" key="5">
    <source>
        <dbReference type="Proteomes" id="UP001597264"/>
    </source>
</evidence>
<keyword evidence="5" id="KW-1185">Reference proteome</keyword>
<feature type="domain" description="Phage terminase large subunit C-terminal" evidence="3">
    <location>
        <begin position="258"/>
        <end position="401"/>
    </location>
</feature>
<feature type="domain" description="Phage terminase large subunit N-terminal" evidence="2">
    <location>
        <begin position="22"/>
        <end position="224"/>
    </location>
</feature>
<evidence type="ECO:0000313" key="4">
    <source>
        <dbReference type="EMBL" id="MFD1216407.1"/>
    </source>
</evidence>
<dbReference type="Proteomes" id="UP001597264">
    <property type="component" value="Unassembled WGS sequence"/>
</dbReference>
<dbReference type="PANTHER" id="PTHR39184:SF1">
    <property type="entry name" value="PBSX PHAGE TERMINASE LARGE SUBUNIT"/>
    <property type="match status" value="1"/>
</dbReference>
<organism evidence="4 5">
    <name type="scientific">Microbulbifer celer</name>
    <dbReference type="NCBI Taxonomy" id="435905"/>
    <lineage>
        <taxon>Bacteria</taxon>
        <taxon>Pseudomonadati</taxon>
        <taxon>Pseudomonadota</taxon>
        <taxon>Gammaproteobacteria</taxon>
        <taxon>Cellvibrionales</taxon>
        <taxon>Microbulbiferaceae</taxon>
        <taxon>Microbulbifer</taxon>
    </lineage>
</organism>
<gene>
    <name evidence="4" type="ORF">ACFQ2X_07350</name>
</gene>
<dbReference type="PANTHER" id="PTHR39184">
    <property type="match status" value="1"/>
</dbReference>
<evidence type="ECO:0000259" key="2">
    <source>
        <dbReference type="Pfam" id="PF04466"/>
    </source>
</evidence>
<feature type="region of interest" description="Disordered" evidence="1">
    <location>
        <begin position="414"/>
        <end position="440"/>
    </location>
</feature>
<dbReference type="RefSeq" id="WP_268932676.1">
    <property type="nucleotide sequence ID" value="NZ_CP087715.1"/>
</dbReference>
<sequence length="440" mass="50126">MTTARIELPPKLIPVFSGEADYRGAYGGRGSAKTRSFALMSAVFGYRFGMAGVSGMILGCREFMNSLEDSSLEEIKAAIRATDKDGNLLYPWLDEYYEIGEKYIRSRDGRIKYGFAGLRHNIDSIKGKSRVLIAWADEAEPVSQTAWDKLDATVREDGSEVWVTWNPESEDSETKKRYQDNPPPNSKIVEMNFRDNPWFPARLDRVRRRQKDLDPERYAWIWEGKCLTLSDAQILAGKWAVREFEPGSSWNGPYFGLDFGFAQDPAAAVKCWVHDQRLWIEYEGGKTGLELDDTAAFMRERLPGIDRHVVRADNARPESISYLRRHGMPQVVGVKKGPGSVEDGIRYLRSFREIVVHPRCEETARECRLYSYKTDRLSGDILPVPLDLNNHYIDATRYALQPMIAAGLSGYDPVPEEKAKDPLDDYTDDDFEADDSWKMA</sequence>
<dbReference type="Gene3D" id="3.40.50.300">
    <property type="entry name" value="P-loop containing nucleotide triphosphate hydrolases"/>
    <property type="match status" value="1"/>
</dbReference>
<dbReference type="InterPro" id="IPR052380">
    <property type="entry name" value="Viral_DNA_packaging_terminase"/>
</dbReference>
<dbReference type="Pfam" id="PF17288">
    <property type="entry name" value="Terminase_3C"/>
    <property type="match status" value="1"/>
</dbReference>
<name>A0ABW3U7I9_9GAMM</name>
<dbReference type="InterPro" id="IPR027417">
    <property type="entry name" value="P-loop_NTPase"/>
</dbReference>
<comment type="caution">
    <text evidence="4">The sequence shown here is derived from an EMBL/GenBank/DDBJ whole genome shotgun (WGS) entry which is preliminary data.</text>
</comment>
<dbReference type="InterPro" id="IPR035413">
    <property type="entry name" value="Terminase_L_C"/>
</dbReference>
<accession>A0ABW3U7I9</accession>
<feature type="region of interest" description="Disordered" evidence="1">
    <location>
        <begin position="166"/>
        <end position="186"/>
    </location>
</feature>